<dbReference type="GO" id="GO:0005634">
    <property type="term" value="C:nucleus"/>
    <property type="evidence" value="ECO:0000318"/>
    <property type="project" value="GO_Central"/>
</dbReference>
<accession>T1G6R4</accession>
<reference evidence="6" key="1">
    <citation type="submission" date="2012-12" db="EMBL/GenBank/DDBJ databases">
        <authorList>
            <person name="Hellsten U."/>
            <person name="Grimwood J."/>
            <person name="Chapman J.A."/>
            <person name="Shapiro H."/>
            <person name="Aerts A."/>
            <person name="Otillar R.P."/>
            <person name="Terry A.Y."/>
            <person name="Boore J.L."/>
            <person name="Simakov O."/>
            <person name="Marletaz F."/>
            <person name="Cho S.-J."/>
            <person name="Edsinger-Gonzales E."/>
            <person name="Havlak P."/>
            <person name="Kuo D.-H."/>
            <person name="Larsson T."/>
            <person name="Lv J."/>
            <person name="Arendt D."/>
            <person name="Savage R."/>
            <person name="Osoegawa K."/>
            <person name="de Jong P."/>
            <person name="Lindberg D.R."/>
            <person name="Seaver E.C."/>
            <person name="Weisblat D.A."/>
            <person name="Putnam N.H."/>
            <person name="Grigoriev I.V."/>
            <person name="Rokhsar D.S."/>
        </authorList>
    </citation>
    <scope>NUCLEOTIDE SEQUENCE</scope>
</reference>
<dbReference type="AlphaFoldDB" id="T1G6R4"/>
<dbReference type="PROSITE" id="PS50102">
    <property type="entry name" value="RRM"/>
    <property type="match status" value="1"/>
</dbReference>
<dbReference type="KEGG" id="hro:HELRODRAFT_87515"/>
<dbReference type="PANTHER" id="PTHR23236:SF12">
    <property type="entry name" value="EUKARYOTIC INITIATION FACTOR 4B-RELATED"/>
    <property type="match status" value="1"/>
</dbReference>
<dbReference type="Pfam" id="PF00076">
    <property type="entry name" value="RRM_1"/>
    <property type="match status" value="1"/>
</dbReference>
<dbReference type="Gene3D" id="3.30.70.330">
    <property type="match status" value="1"/>
</dbReference>
<dbReference type="InParanoid" id="T1G6R4"/>
<dbReference type="SUPFAM" id="SSF54928">
    <property type="entry name" value="RNA-binding domain, RBD"/>
    <property type="match status" value="1"/>
</dbReference>
<dbReference type="EnsemblMetazoa" id="HelroT87515">
    <property type="protein sequence ID" value="HelroP87515"/>
    <property type="gene ID" value="HelroG87515"/>
</dbReference>
<feature type="domain" description="RRM" evidence="3">
    <location>
        <begin position="1"/>
        <end position="67"/>
    </location>
</feature>
<dbReference type="RefSeq" id="XP_009026973.1">
    <property type="nucleotide sequence ID" value="XM_009028725.1"/>
</dbReference>
<dbReference type="CTD" id="20216761"/>
<gene>
    <name evidence="5" type="primary">20216761</name>
    <name evidence="4" type="ORF">HELRODRAFT_87515</name>
</gene>
<reference evidence="5" key="3">
    <citation type="submission" date="2015-06" db="UniProtKB">
        <authorList>
            <consortium name="EnsemblMetazoa"/>
        </authorList>
    </citation>
    <scope>IDENTIFICATION</scope>
</reference>
<dbReference type="EMBL" id="KB097558">
    <property type="protein sequence ID" value="ESN94907.1"/>
    <property type="molecule type" value="Genomic_DNA"/>
</dbReference>
<evidence type="ECO:0000313" key="5">
    <source>
        <dbReference type="EnsemblMetazoa" id="HelroP87515"/>
    </source>
</evidence>
<dbReference type="OrthoDB" id="4726at2759"/>
<dbReference type="STRING" id="6412.T1G6R4"/>
<dbReference type="InterPro" id="IPR012677">
    <property type="entry name" value="Nucleotide-bd_a/b_plait_sf"/>
</dbReference>
<dbReference type="EMBL" id="AMQM01007068">
    <property type="status" value="NOT_ANNOTATED_CDS"/>
    <property type="molecule type" value="Genomic_DNA"/>
</dbReference>
<keyword evidence="6" id="KW-1185">Reference proteome</keyword>
<evidence type="ECO:0000259" key="3">
    <source>
        <dbReference type="PROSITE" id="PS50102"/>
    </source>
</evidence>
<dbReference type="PANTHER" id="PTHR23236">
    <property type="entry name" value="EUKARYOTIC TRANSLATION INITIATION FACTOR 4B/4H"/>
    <property type="match status" value="1"/>
</dbReference>
<keyword evidence="1 2" id="KW-0694">RNA-binding</keyword>
<proteinExistence type="predicted"/>
<dbReference type="Proteomes" id="UP000015101">
    <property type="component" value="Unassembled WGS sequence"/>
</dbReference>
<evidence type="ECO:0000256" key="1">
    <source>
        <dbReference type="ARBA" id="ARBA00022884"/>
    </source>
</evidence>
<dbReference type="InterPro" id="IPR000504">
    <property type="entry name" value="RRM_dom"/>
</dbReference>
<dbReference type="GO" id="GO:0008143">
    <property type="term" value="F:poly(A) binding"/>
    <property type="evidence" value="ECO:0000318"/>
    <property type="project" value="GO_Central"/>
</dbReference>
<evidence type="ECO:0000313" key="4">
    <source>
        <dbReference type="EMBL" id="ESN94907.1"/>
    </source>
</evidence>
<name>T1G6R4_HELRO</name>
<dbReference type="HOGENOM" id="CLU_012062_28_9_1"/>
<dbReference type="InterPro" id="IPR035979">
    <property type="entry name" value="RBD_domain_sf"/>
</dbReference>
<sequence>ATTEEIKKHFDRCGFIVRATILSDKCSGNPKGFAYIEVSNDRSVELALALNNSIIQDRLIIVNVKRKNIRKTTCTD</sequence>
<dbReference type="GeneID" id="20216761"/>
<evidence type="ECO:0000313" key="6">
    <source>
        <dbReference type="Proteomes" id="UP000015101"/>
    </source>
</evidence>
<evidence type="ECO:0000256" key="2">
    <source>
        <dbReference type="PROSITE-ProRule" id="PRU00176"/>
    </source>
</evidence>
<organism evidence="5 6">
    <name type="scientific">Helobdella robusta</name>
    <name type="common">Californian leech</name>
    <dbReference type="NCBI Taxonomy" id="6412"/>
    <lineage>
        <taxon>Eukaryota</taxon>
        <taxon>Metazoa</taxon>
        <taxon>Spiralia</taxon>
        <taxon>Lophotrochozoa</taxon>
        <taxon>Annelida</taxon>
        <taxon>Clitellata</taxon>
        <taxon>Hirudinea</taxon>
        <taxon>Rhynchobdellida</taxon>
        <taxon>Glossiphoniidae</taxon>
        <taxon>Helobdella</taxon>
    </lineage>
</organism>
<reference evidence="4 6" key="2">
    <citation type="journal article" date="2013" name="Nature">
        <title>Insights into bilaterian evolution from three spiralian genomes.</title>
        <authorList>
            <person name="Simakov O."/>
            <person name="Marletaz F."/>
            <person name="Cho S.J."/>
            <person name="Edsinger-Gonzales E."/>
            <person name="Havlak P."/>
            <person name="Hellsten U."/>
            <person name="Kuo D.H."/>
            <person name="Larsson T."/>
            <person name="Lv J."/>
            <person name="Arendt D."/>
            <person name="Savage R."/>
            <person name="Osoegawa K."/>
            <person name="de Jong P."/>
            <person name="Grimwood J."/>
            <person name="Chapman J.A."/>
            <person name="Shapiro H."/>
            <person name="Aerts A."/>
            <person name="Otillar R.P."/>
            <person name="Terry A.Y."/>
            <person name="Boore J.L."/>
            <person name="Grigoriev I.V."/>
            <person name="Lindberg D.R."/>
            <person name="Seaver E.C."/>
            <person name="Weisblat D.A."/>
            <person name="Putnam N.H."/>
            <person name="Rokhsar D.S."/>
        </authorList>
    </citation>
    <scope>NUCLEOTIDE SEQUENCE</scope>
</reference>
<dbReference type="eggNOG" id="KOG4209">
    <property type="taxonomic scope" value="Eukaryota"/>
</dbReference>
<protein>
    <recommendedName>
        <fullName evidence="3">RRM domain-containing protein</fullName>
    </recommendedName>
</protein>